<dbReference type="InterPro" id="IPR003107">
    <property type="entry name" value="HAT"/>
</dbReference>
<dbReference type="InterPro" id="IPR011990">
    <property type="entry name" value="TPR-like_helical_dom_sf"/>
</dbReference>
<dbReference type="PANTHER" id="PTHR26312">
    <property type="entry name" value="TETRATRICOPEPTIDE REPEAT PROTEIN 5"/>
    <property type="match status" value="1"/>
</dbReference>
<protein>
    <submittedName>
        <fullName evidence="2">Uncharacterized protein</fullName>
    </submittedName>
</protein>
<dbReference type="Proteomes" id="UP001179952">
    <property type="component" value="Unassembled WGS sequence"/>
</dbReference>
<reference evidence="2" key="1">
    <citation type="journal article" date="2023" name="Nat. Commun.">
        <title>Diploid and tetraploid genomes of Acorus and the evolution of monocots.</title>
        <authorList>
            <person name="Ma L."/>
            <person name="Liu K.W."/>
            <person name="Li Z."/>
            <person name="Hsiao Y.Y."/>
            <person name="Qi Y."/>
            <person name="Fu T."/>
            <person name="Tang G.D."/>
            <person name="Zhang D."/>
            <person name="Sun W.H."/>
            <person name="Liu D.K."/>
            <person name="Li Y."/>
            <person name="Chen G.Z."/>
            <person name="Liu X.D."/>
            <person name="Liao X.Y."/>
            <person name="Jiang Y.T."/>
            <person name="Yu X."/>
            <person name="Hao Y."/>
            <person name="Huang J."/>
            <person name="Zhao X.W."/>
            <person name="Ke S."/>
            <person name="Chen Y.Y."/>
            <person name="Wu W.L."/>
            <person name="Hsu J.L."/>
            <person name="Lin Y.F."/>
            <person name="Huang M.D."/>
            <person name="Li C.Y."/>
            <person name="Huang L."/>
            <person name="Wang Z.W."/>
            <person name="Zhao X."/>
            <person name="Zhong W.Y."/>
            <person name="Peng D.H."/>
            <person name="Ahmad S."/>
            <person name="Lan S."/>
            <person name="Zhang J.S."/>
            <person name="Tsai W.C."/>
            <person name="Van de Peer Y."/>
            <person name="Liu Z.J."/>
        </authorList>
    </citation>
    <scope>NUCLEOTIDE SEQUENCE</scope>
    <source>
        <strain evidence="2">SCP</strain>
    </source>
</reference>
<sequence length="341" mass="36744">MMLRSSSSPIIGSLISSSSPFLDSPNTTTNTTTEKSLPFDHHHPNKLSFSCNLSDSESGFAPKGLRKARSDGNLKSLAAADAAAAAEPPPPRISRRPNRVLETIPSFSIHDSKNDEEEGFDEDGDDGLWRAPTLGDFSVVEKMMEGYGGGDSEAVETVSPLFLARGLGIDNGDMGSVMPGLGGGGGGDSKMVGFGGVGGGDSGEGSDMEMYYKRNVEENPCNALFLRNYAQFLYQDKGDFKRAEEYYERAILADPGDGEVLSQYAKLIWEIHRDHERTSNYFEQAVQAAPQDSHVLADYAKFLWEAEDDDDDEGGQNESIDGELNFIDGSVSHGTLASATV</sequence>
<evidence type="ECO:0000256" key="1">
    <source>
        <dbReference type="SAM" id="MobiDB-lite"/>
    </source>
</evidence>
<dbReference type="PANTHER" id="PTHR26312:SF222">
    <property type="entry name" value="EXPRESSED PROTEIN"/>
    <property type="match status" value="1"/>
</dbReference>
<feature type="compositionally biased region" description="Low complexity" evidence="1">
    <location>
        <begin position="1"/>
        <end position="33"/>
    </location>
</feature>
<comment type="caution">
    <text evidence="2">The sequence shown here is derived from an EMBL/GenBank/DDBJ whole genome shotgun (WGS) entry which is preliminary data.</text>
</comment>
<dbReference type="Pfam" id="PF13181">
    <property type="entry name" value="TPR_8"/>
    <property type="match status" value="1"/>
</dbReference>
<feature type="region of interest" description="Disordered" evidence="1">
    <location>
        <begin position="1"/>
        <end position="41"/>
    </location>
</feature>
<dbReference type="Gene3D" id="1.25.40.10">
    <property type="entry name" value="Tetratricopeptide repeat domain"/>
    <property type="match status" value="1"/>
</dbReference>
<evidence type="ECO:0000313" key="3">
    <source>
        <dbReference type="Proteomes" id="UP001179952"/>
    </source>
</evidence>
<dbReference type="EMBL" id="JAUJYN010000011">
    <property type="protein sequence ID" value="KAK1260129.1"/>
    <property type="molecule type" value="Genomic_DNA"/>
</dbReference>
<keyword evidence="3" id="KW-1185">Reference proteome</keyword>
<dbReference type="SUPFAM" id="SSF48452">
    <property type="entry name" value="TPR-like"/>
    <property type="match status" value="1"/>
</dbReference>
<organism evidence="2 3">
    <name type="scientific">Acorus gramineus</name>
    <name type="common">Dwarf sweet flag</name>
    <dbReference type="NCBI Taxonomy" id="55184"/>
    <lineage>
        <taxon>Eukaryota</taxon>
        <taxon>Viridiplantae</taxon>
        <taxon>Streptophyta</taxon>
        <taxon>Embryophyta</taxon>
        <taxon>Tracheophyta</taxon>
        <taxon>Spermatophyta</taxon>
        <taxon>Magnoliopsida</taxon>
        <taxon>Liliopsida</taxon>
        <taxon>Acoraceae</taxon>
        <taxon>Acorus</taxon>
    </lineage>
</organism>
<dbReference type="GO" id="GO:0006396">
    <property type="term" value="P:RNA processing"/>
    <property type="evidence" value="ECO:0007669"/>
    <property type="project" value="InterPro"/>
</dbReference>
<reference evidence="2" key="2">
    <citation type="submission" date="2023-06" db="EMBL/GenBank/DDBJ databases">
        <authorList>
            <person name="Ma L."/>
            <person name="Liu K.-W."/>
            <person name="Li Z."/>
            <person name="Hsiao Y.-Y."/>
            <person name="Qi Y."/>
            <person name="Fu T."/>
            <person name="Tang G."/>
            <person name="Zhang D."/>
            <person name="Sun W.-H."/>
            <person name="Liu D.-K."/>
            <person name="Li Y."/>
            <person name="Chen G.-Z."/>
            <person name="Liu X.-D."/>
            <person name="Liao X.-Y."/>
            <person name="Jiang Y.-T."/>
            <person name="Yu X."/>
            <person name="Hao Y."/>
            <person name="Huang J."/>
            <person name="Zhao X.-W."/>
            <person name="Ke S."/>
            <person name="Chen Y.-Y."/>
            <person name="Wu W.-L."/>
            <person name="Hsu J.-L."/>
            <person name="Lin Y.-F."/>
            <person name="Huang M.-D."/>
            <person name="Li C.-Y."/>
            <person name="Huang L."/>
            <person name="Wang Z.-W."/>
            <person name="Zhao X."/>
            <person name="Zhong W.-Y."/>
            <person name="Peng D.-H."/>
            <person name="Ahmad S."/>
            <person name="Lan S."/>
            <person name="Zhang J.-S."/>
            <person name="Tsai W.-C."/>
            <person name="Van De Peer Y."/>
            <person name="Liu Z.-J."/>
        </authorList>
    </citation>
    <scope>NUCLEOTIDE SEQUENCE</scope>
    <source>
        <strain evidence="2">SCP</strain>
        <tissue evidence="2">Leaves</tissue>
    </source>
</reference>
<evidence type="ECO:0000313" key="2">
    <source>
        <dbReference type="EMBL" id="KAK1260129.1"/>
    </source>
</evidence>
<accession>A0AAV9A7H4</accession>
<dbReference type="AlphaFoldDB" id="A0AAV9A7H4"/>
<gene>
    <name evidence="2" type="ORF">QJS04_geneDACA002287</name>
</gene>
<dbReference type="InterPro" id="IPR019734">
    <property type="entry name" value="TPR_rpt"/>
</dbReference>
<name>A0AAV9A7H4_ACOGR</name>
<dbReference type="SMART" id="SM00386">
    <property type="entry name" value="HAT"/>
    <property type="match status" value="2"/>
</dbReference>
<proteinExistence type="predicted"/>